<evidence type="ECO:0000256" key="1">
    <source>
        <dbReference type="SAM" id="Phobius"/>
    </source>
</evidence>
<feature type="transmembrane region" description="Helical" evidence="1">
    <location>
        <begin position="66"/>
        <end position="86"/>
    </location>
</feature>
<keyword evidence="1" id="KW-0812">Transmembrane</keyword>
<feature type="transmembrane region" description="Helical" evidence="1">
    <location>
        <begin position="120"/>
        <end position="142"/>
    </location>
</feature>
<evidence type="ECO:0000313" key="3">
    <source>
        <dbReference type="Proteomes" id="UP001153678"/>
    </source>
</evidence>
<protein>
    <submittedName>
        <fullName evidence="2">1570_t:CDS:1</fullName>
    </submittedName>
</protein>
<reference evidence="2" key="1">
    <citation type="submission" date="2022-08" db="EMBL/GenBank/DDBJ databases">
        <authorList>
            <person name="Kallberg Y."/>
            <person name="Tangrot J."/>
            <person name="Rosling A."/>
        </authorList>
    </citation>
    <scope>NUCLEOTIDE SEQUENCE</scope>
    <source>
        <strain evidence="2">Wild A</strain>
    </source>
</reference>
<keyword evidence="1" id="KW-1133">Transmembrane helix</keyword>
<sequence>MSFNLVCLGAYIAKYLYLRQLEFKIPLNKIEYVYLALLIGTLLKDVTFTCAMFRGSMNVLNPRKQIISHVLLLIAWMVISGLYTKFELNQSEKLPLMCPSDFDYEQPEYMTACKLRRLSIIMMWSYAGTFGLSVILNMLICFQNAEDYEERYEESNSSSSRLSIMHEEKLQFTSKYSKDHYNAPIPSSYSYNHHYSRRSPASFLTCSSYESRQRQGCITYLITLTFGFFISALYILSSILTTWLWTRSSSATNTNSNPNRPNLDNAIDESSKSSSLILSKFNQIRNSQIIDDILEFQDEQRNSEILAEMSLKEFIELNKRFSHLFNDGSEFNGTDGTIVIFRKPSPSYLRYESSSRNSSYNSLCESNLEANRRKYMSEYSLDSSFSRTYGSIIIPRKYLPNAAHSETDSTNSVISRCEGTIIMGRNQITSTYSENSSKRLSSAFSDQTSSSKYDGSIIIKLVE</sequence>
<accession>A0A9W4SGD5</accession>
<name>A0A9W4SGD5_9GLOM</name>
<dbReference type="OrthoDB" id="2415204at2759"/>
<keyword evidence="1" id="KW-0472">Membrane</keyword>
<dbReference type="AlphaFoldDB" id="A0A9W4SGD5"/>
<keyword evidence="3" id="KW-1185">Reference proteome</keyword>
<feature type="transmembrane region" description="Helical" evidence="1">
    <location>
        <begin position="218"/>
        <end position="245"/>
    </location>
</feature>
<gene>
    <name evidence="2" type="ORF">FWILDA_LOCUS3685</name>
</gene>
<dbReference type="EMBL" id="CAMKVN010000506">
    <property type="protein sequence ID" value="CAI2168648.1"/>
    <property type="molecule type" value="Genomic_DNA"/>
</dbReference>
<evidence type="ECO:0000313" key="2">
    <source>
        <dbReference type="EMBL" id="CAI2168648.1"/>
    </source>
</evidence>
<organism evidence="2 3">
    <name type="scientific">Funneliformis geosporum</name>
    <dbReference type="NCBI Taxonomy" id="1117311"/>
    <lineage>
        <taxon>Eukaryota</taxon>
        <taxon>Fungi</taxon>
        <taxon>Fungi incertae sedis</taxon>
        <taxon>Mucoromycota</taxon>
        <taxon>Glomeromycotina</taxon>
        <taxon>Glomeromycetes</taxon>
        <taxon>Glomerales</taxon>
        <taxon>Glomeraceae</taxon>
        <taxon>Funneliformis</taxon>
    </lineage>
</organism>
<feature type="transmembrane region" description="Helical" evidence="1">
    <location>
        <begin position="32"/>
        <end position="54"/>
    </location>
</feature>
<dbReference type="Proteomes" id="UP001153678">
    <property type="component" value="Unassembled WGS sequence"/>
</dbReference>
<proteinExistence type="predicted"/>
<comment type="caution">
    <text evidence="2">The sequence shown here is derived from an EMBL/GenBank/DDBJ whole genome shotgun (WGS) entry which is preliminary data.</text>
</comment>